<gene>
    <name evidence="12" type="ORF">LAZ67_5003978</name>
</gene>
<dbReference type="InterPro" id="IPR041373">
    <property type="entry name" value="RT_RNaseH"/>
</dbReference>
<evidence type="ECO:0000256" key="2">
    <source>
        <dbReference type="ARBA" id="ARBA00022679"/>
    </source>
</evidence>
<evidence type="ECO:0000256" key="4">
    <source>
        <dbReference type="ARBA" id="ARBA00022722"/>
    </source>
</evidence>
<accession>A0ABY6KHM4</accession>
<dbReference type="InterPro" id="IPR012337">
    <property type="entry name" value="RNaseH-like_sf"/>
</dbReference>
<dbReference type="SMART" id="SM00343">
    <property type="entry name" value="ZnF_C2HC"/>
    <property type="match status" value="2"/>
</dbReference>
<evidence type="ECO:0000313" key="13">
    <source>
        <dbReference type="Proteomes" id="UP001235939"/>
    </source>
</evidence>
<dbReference type="Gene3D" id="3.30.420.10">
    <property type="entry name" value="Ribonuclease H-like superfamily/Ribonuclease H"/>
    <property type="match status" value="2"/>
</dbReference>
<feature type="compositionally biased region" description="Polar residues" evidence="9">
    <location>
        <begin position="1152"/>
        <end position="1166"/>
    </location>
</feature>
<dbReference type="InterPro" id="IPR001878">
    <property type="entry name" value="Znf_CCHC"/>
</dbReference>
<reference evidence="12 13" key="1">
    <citation type="submission" date="2022-01" db="EMBL/GenBank/DDBJ databases">
        <title>A chromosomal length assembly of Cordylochernes scorpioides.</title>
        <authorList>
            <person name="Zeh D."/>
            <person name="Zeh J."/>
        </authorList>
    </citation>
    <scope>NUCLEOTIDE SEQUENCE [LARGE SCALE GENOMIC DNA]</scope>
    <source>
        <strain evidence="12">IN4F17</strain>
        <tissue evidence="12">Whole Body</tissue>
    </source>
</reference>
<evidence type="ECO:0000313" key="12">
    <source>
        <dbReference type="EMBL" id="UYV68350.1"/>
    </source>
</evidence>
<dbReference type="Proteomes" id="UP001235939">
    <property type="component" value="Chromosome 05"/>
</dbReference>
<evidence type="ECO:0000256" key="5">
    <source>
        <dbReference type="ARBA" id="ARBA00022759"/>
    </source>
</evidence>
<keyword evidence="7" id="KW-0695">RNA-directed DNA polymerase</keyword>
<dbReference type="CDD" id="cd05481">
    <property type="entry name" value="retropepsin_like_LTR_1"/>
    <property type="match status" value="1"/>
</dbReference>
<dbReference type="Pfam" id="PF00078">
    <property type="entry name" value="RVT_1"/>
    <property type="match status" value="1"/>
</dbReference>
<dbReference type="CDD" id="cd09274">
    <property type="entry name" value="RNase_HI_RT_Ty3"/>
    <property type="match status" value="1"/>
</dbReference>
<dbReference type="InterPro" id="IPR000477">
    <property type="entry name" value="RT_dom"/>
</dbReference>
<keyword evidence="13" id="KW-1185">Reference proteome</keyword>
<keyword evidence="5" id="KW-0255">Endonuclease</keyword>
<keyword evidence="4" id="KW-0540">Nuclease</keyword>
<dbReference type="EC" id="2.7.7.49" evidence="1"/>
<keyword evidence="2" id="KW-0808">Transferase</keyword>
<feature type="domain" description="Integrase catalytic" evidence="11">
    <location>
        <begin position="905"/>
        <end position="1017"/>
    </location>
</feature>
<dbReference type="EMBL" id="CP092867">
    <property type="protein sequence ID" value="UYV68350.1"/>
    <property type="molecule type" value="Genomic_DNA"/>
</dbReference>
<evidence type="ECO:0000256" key="1">
    <source>
        <dbReference type="ARBA" id="ARBA00012493"/>
    </source>
</evidence>
<dbReference type="InterPro" id="IPR043128">
    <property type="entry name" value="Rev_trsase/Diguanyl_cyclase"/>
</dbReference>
<dbReference type="SUPFAM" id="SSF56672">
    <property type="entry name" value="DNA/RNA polymerases"/>
    <property type="match status" value="1"/>
</dbReference>
<keyword evidence="3" id="KW-0548">Nucleotidyltransferase</keyword>
<dbReference type="InterPro" id="IPR041588">
    <property type="entry name" value="Integrase_H2C2"/>
</dbReference>
<dbReference type="Pfam" id="PF17921">
    <property type="entry name" value="Integrase_H2C2"/>
    <property type="match status" value="2"/>
</dbReference>
<dbReference type="Gene3D" id="1.10.340.70">
    <property type="match status" value="2"/>
</dbReference>
<evidence type="ECO:0000256" key="9">
    <source>
        <dbReference type="SAM" id="MobiDB-lite"/>
    </source>
</evidence>
<dbReference type="Pfam" id="PF17917">
    <property type="entry name" value="RT_RNaseH"/>
    <property type="match status" value="1"/>
</dbReference>
<protein>
    <recommendedName>
        <fullName evidence="1">RNA-directed DNA polymerase</fullName>
        <ecNumber evidence="1">2.7.7.49</ecNumber>
    </recommendedName>
</protein>
<keyword evidence="6" id="KW-0378">Hydrolase</keyword>
<organism evidence="12 13">
    <name type="scientific">Cordylochernes scorpioides</name>
    <dbReference type="NCBI Taxonomy" id="51811"/>
    <lineage>
        <taxon>Eukaryota</taxon>
        <taxon>Metazoa</taxon>
        <taxon>Ecdysozoa</taxon>
        <taxon>Arthropoda</taxon>
        <taxon>Chelicerata</taxon>
        <taxon>Arachnida</taxon>
        <taxon>Pseudoscorpiones</taxon>
        <taxon>Cheliferoidea</taxon>
        <taxon>Chernetidae</taxon>
        <taxon>Cordylochernes</taxon>
    </lineage>
</organism>
<dbReference type="SUPFAM" id="SSF53098">
    <property type="entry name" value="Ribonuclease H-like"/>
    <property type="match status" value="2"/>
</dbReference>
<feature type="domain" description="Integrase catalytic" evidence="11">
    <location>
        <begin position="1680"/>
        <end position="1841"/>
    </location>
</feature>
<dbReference type="PROSITE" id="PS50878">
    <property type="entry name" value="RT_POL"/>
    <property type="match status" value="1"/>
</dbReference>
<dbReference type="Pfam" id="PF00665">
    <property type="entry name" value="rve"/>
    <property type="match status" value="2"/>
</dbReference>
<feature type="coiled-coil region" evidence="8">
    <location>
        <begin position="497"/>
        <end position="531"/>
    </location>
</feature>
<dbReference type="InterPro" id="IPR005162">
    <property type="entry name" value="Retrotrans_gag_dom"/>
</dbReference>
<feature type="compositionally biased region" description="Basic and acidic residues" evidence="9">
    <location>
        <begin position="1173"/>
        <end position="1199"/>
    </location>
</feature>
<sequence>MDFVRPSELALHGNVAENWRRFKQRLMLYLEATEKATKPDKLKVAILLNFIGEEALEVFNTFHLKEDEAENFDLERLLREPNLTLLKAIEMCKTDEISKQQIKIMQNNQNICQIRKYEKKHSPKQNQESEKEFKCQRCGKSHRAKNCPAWGKRCSKCKKMNHFAAFCKSSAIRSLNDETEETVWSIHEAKVVHTLEWKKSIIVNGKEICFKLDSGAEVNVLPYTFTRQMKGLEIFQTNRKLTSYTGHEIKIKGIATLNCKTKNKTESLEFFIADGYYQPILGIEAIEKLSLIKKCDAVQTEQNNSAKEILNRHKNIFEGIGRLPIEHKIRLKENATPVIAPSRKIPFSIREKVKAELERMEKLDIIEKVEEPSEWTHPIVVVQKPSRDVRICMDPRELNKYVQRERYILPTAETIFSELKGATVFSVFDASSAFWQVPLDKESTNLCTIATPFGRFRFKRLPYGLNSASEVFQRCINNILSGLQGAACYMDDILIYGNTMEEHNRNLETVLRRLEENNVKLNAKKQQIAVDKVNFLGHIISRDGIVIQASRAEAIQKLKRPENKTEVQRFLGMVTYLGKFIPNLSDKTAPLRKLISNKSEWKFGGEENDCFEKLKNMVSNAPILTFFDPTKPITISSDASQYGIGTVLMQGGQAIEYASFSLNATQRKYAQIEKELLAIVFGCERFQYYIWGNDVIVETDHKPLLSIVKKPLEKLSPRLQRMVLRLMRFQISLKFTPGKNMFVADHLSRDPLKDEVDTSYLEGQTESVHMLLVTTDEKIKRLQKETHGDHTLIQLIEYAKNGWPKYKTKVCDEAKPYWQFQDEIHVSDGIVYKGNCIMVPSTLRKEILQVVHSSHQGIEASKEKARSAFYWPGMITQVENEVEKCRTCQEYSRKNPEESRIAHEIPEFPWEKIAVDFMEVSGTSSILVVDYHSKFVEIRKLSSKRETETIMQLKTIFRTHGIPRTLVSDNGPPFNSTGFKNFAQKYEFKHQTSSPKYPRSNGQVERTIQTIKGLIIKAVKSGRDPNLALMEFNNTPKHDLPSPTQMLMGRSVRTLSTYTRQQLKPLFDTTKNYQKLRDHQQKYAGSPKRILRPLGVGDNIMLQERHRKWVPATVTAKHETPRSYMVKTPSGSEYRRNRSHLRPRKFSVEDSAPTSQSPSIPGSQAGTAMDDNIQDHGRPTSENRRAYDPREDFAKKGEESSTSPSVRTRSGRTRREGRKVSVIPVVLNPPVAAAVGKVSCQPRSGRPLEDILLVGKDWPVVTVVARKPSYLGEGLQLFCWEVQKTSVDSSIPCTDGDGFLRPLITIQLRTMPAERENATASQAQLPSMLYNLEKFEGKDIVPFTKFIKDFELVYDLRALDDARKRILLDNHLRGAAREFALQSQQIRLGYEELKESLERRFRKRVSTREMRSQFFSCRQGAGEKVRDFAARVSDLAAGAESDGLKIGISEVAEVFIDGLCPSLWEKAHLYQGEPWETLVSKLQWLEQREEDYREAQRSSTDSRVEVHTDHKPITFNKGSDYKNSRLSRWAEIIQDFNVTFIYVPGKENTVADFLSRFPCEDDPNLSQDRRVVAAVVKDHRPPLLNSNQIWEGLLQEKGWAPVLNRLTKLKSGSTERYNNREYRLQNKYLVTKNEKGTWVKVVPTGFREAVISYHHDIPTGGHFGVKKVMRRLKSDYYWPDPKKPFEHLALDFIGPLETTPRGYSSILTIVDLFTKFPILIPTKDQCANTVVRALLERIITTFGVPKTILPDRGSAFMSCVFKGVCKAMGVGAVNTTAWRPQRRGALNPACEDSINEMAVFYERELVEEVERMREMVRQTYLSEQQEARAKFEARELRIFETGDLVLVKRMHETKGRHKFEPRYKGPYEVLQRAGDTVYLLKDLETGNLDKIHIDRMKAYHAPVKTYPAGDKNIQDQINDVINDEDHWVHPTYPIYSPKPVEPEEPQETAILRNPLGIVNGVIGGNVGGLEIRRSTRVKKPTGSMGRNVVIALHRTSRRSARRLSADDLMPLHFLKQVECETCDRNNAPVAVYHDSGRSDPTGIPLFAPRNNGNTTNIAAIHRRDSGLELTSLE</sequence>
<proteinExistence type="predicted"/>
<dbReference type="Gene3D" id="4.10.60.10">
    <property type="entry name" value="Zinc finger, CCHC-type"/>
    <property type="match status" value="1"/>
</dbReference>
<dbReference type="Pfam" id="PF03732">
    <property type="entry name" value="Retrotrans_gag"/>
    <property type="match status" value="1"/>
</dbReference>
<dbReference type="InterPro" id="IPR001584">
    <property type="entry name" value="Integrase_cat-core"/>
</dbReference>
<dbReference type="PANTHER" id="PTHR37984">
    <property type="entry name" value="PROTEIN CBG26694"/>
    <property type="match status" value="1"/>
</dbReference>
<evidence type="ECO:0000256" key="8">
    <source>
        <dbReference type="SAM" id="Coils"/>
    </source>
</evidence>
<dbReference type="PANTHER" id="PTHR37984:SF8">
    <property type="entry name" value="CCHC-TYPE DOMAIN-CONTAINING PROTEIN"/>
    <property type="match status" value="1"/>
</dbReference>
<dbReference type="Gene3D" id="3.30.70.270">
    <property type="match status" value="2"/>
</dbReference>
<feature type="domain" description="Reverse transcriptase" evidence="10">
    <location>
        <begin position="363"/>
        <end position="540"/>
    </location>
</feature>
<evidence type="ECO:0000256" key="6">
    <source>
        <dbReference type="ARBA" id="ARBA00022801"/>
    </source>
</evidence>
<feature type="region of interest" description="Disordered" evidence="9">
    <location>
        <begin position="1120"/>
        <end position="1217"/>
    </location>
</feature>
<dbReference type="InterPro" id="IPR043502">
    <property type="entry name" value="DNA/RNA_pol_sf"/>
</dbReference>
<evidence type="ECO:0000256" key="3">
    <source>
        <dbReference type="ARBA" id="ARBA00022695"/>
    </source>
</evidence>
<dbReference type="InterPro" id="IPR050951">
    <property type="entry name" value="Retrovirus_Pol_polyprotein"/>
</dbReference>
<dbReference type="PROSITE" id="PS50994">
    <property type="entry name" value="INTEGRASE"/>
    <property type="match status" value="2"/>
</dbReference>
<dbReference type="SUPFAM" id="SSF50630">
    <property type="entry name" value="Acid proteases"/>
    <property type="match status" value="1"/>
</dbReference>
<name>A0ABY6KHM4_9ARAC</name>
<dbReference type="Gene3D" id="2.40.70.10">
    <property type="entry name" value="Acid Proteases"/>
    <property type="match status" value="1"/>
</dbReference>
<evidence type="ECO:0000259" key="11">
    <source>
        <dbReference type="PROSITE" id="PS50994"/>
    </source>
</evidence>
<dbReference type="Gene3D" id="3.10.10.10">
    <property type="entry name" value="HIV Type 1 Reverse Transcriptase, subunit A, domain 1"/>
    <property type="match status" value="1"/>
</dbReference>
<dbReference type="InterPro" id="IPR036397">
    <property type="entry name" value="RNaseH_sf"/>
</dbReference>
<evidence type="ECO:0000259" key="10">
    <source>
        <dbReference type="PROSITE" id="PS50878"/>
    </source>
</evidence>
<dbReference type="CDD" id="cd01647">
    <property type="entry name" value="RT_LTR"/>
    <property type="match status" value="1"/>
</dbReference>
<keyword evidence="8" id="KW-0175">Coiled coil</keyword>
<evidence type="ECO:0000256" key="7">
    <source>
        <dbReference type="ARBA" id="ARBA00022918"/>
    </source>
</evidence>
<dbReference type="InterPro" id="IPR021109">
    <property type="entry name" value="Peptidase_aspartic_dom_sf"/>
</dbReference>